<accession>A0A8H3HUQ0</accession>
<keyword evidence="2 5" id="KW-0812">Transmembrane</keyword>
<keyword evidence="4 5" id="KW-0472">Membrane</keyword>
<name>A0A8H3HUQ0_9AGAM</name>
<reference evidence="6" key="1">
    <citation type="submission" date="2021-01" db="EMBL/GenBank/DDBJ databases">
        <authorList>
            <person name="Kaushik A."/>
        </authorList>
    </citation>
    <scope>NUCLEOTIDE SEQUENCE</scope>
    <source>
        <strain evidence="6">AG5</strain>
    </source>
</reference>
<feature type="transmembrane region" description="Helical" evidence="5">
    <location>
        <begin position="240"/>
        <end position="263"/>
    </location>
</feature>
<dbReference type="Gene3D" id="1.25.40.10">
    <property type="entry name" value="Tetratricopeptide repeat domain"/>
    <property type="match status" value="1"/>
</dbReference>
<dbReference type="Proteomes" id="UP000663827">
    <property type="component" value="Unassembled WGS sequence"/>
</dbReference>
<dbReference type="GO" id="GO:0022857">
    <property type="term" value="F:transmembrane transporter activity"/>
    <property type="evidence" value="ECO:0007669"/>
    <property type="project" value="TreeGrafter"/>
</dbReference>
<proteinExistence type="predicted"/>
<gene>
    <name evidence="6" type="ORF">RDB_LOCUS66767</name>
</gene>
<sequence length="299" mass="32907">MAGYYNNRFKRLDELGDLEQAIMHASHALALTPDDHPDLPRYLSILAVSYSDRVKRLGDLGDLEQAIKCQSRALYLTPDDHPDLSIRLTNLAVSHSDRFRRLGEMRDLDQAIDYQSRALGLTADDHPALLKRLANLAVFYDDRFERLGSRVGAQASVPHEDLASLTALLSVWTSLGGSVGSAVATAIWTSTMPDNLDKYLPGVPQATITKLYGSIKSARNASPEVRKGVIEAYGATTRPMFIISLGLSCICFILAFFMPNYYLGKTQNAVDGKDLAGEVVNTTAGESRRGEEKKRNESN</sequence>
<dbReference type="OrthoDB" id="3260804at2759"/>
<dbReference type="SUPFAM" id="SSF48452">
    <property type="entry name" value="TPR-like"/>
    <property type="match status" value="1"/>
</dbReference>
<evidence type="ECO:0000256" key="2">
    <source>
        <dbReference type="ARBA" id="ARBA00022692"/>
    </source>
</evidence>
<keyword evidence="3 5" id="KW-1133">Transmembrane helix</keyword>
<protein>
    <submittedName>
        <fullName evidence="6">Uncharacterized protein</fullName>
    </submittedName>
</protein>
<dbReference type="AlphaFoldDB" id="A0A8H3HUQ0"/>
<comment type="caution">
    <text evidence="6">The sequence shown here is derived from an EMBL/GenBank/DDBJ whole genome shotgun (WGS) entry which is preliminary data.</text>
</comment>
<evidence type="ECO:0000313" key="7">
    <source>
        <dbReference type="Proteomes" id="UP000663827"/>
    </source>
</evidence>
<evidence type="ECO:0000256" key="4">
    <source>
        <dbReference type="ARBA" id="ARBA00023136"/>
    </source>
</evidence>
<dbReference type="SUPFAM" id="SSF103473">
    <property type="entry name" value="MFS general substrate transporter"/>
    <property type="match status" value="1"/>
</dbReference>
<dbReference type="PANTHER" id="PTHR23501">
    <property type="entry name" value="MAJOR FACILITATOR SUPERFAMILY"/>
    <property type="match status" value="1"/>
</dbReference>
<organism evidence="6 7">
    <name type="scientific">Rhizoctonia solani</name>
    <dbReference type="NCBI Taxonomy" id="456999"/>
    <lineage>
        <taxon>Eukaryota</taxon>
        <taxon>Fungi</taxon>
        <taxon>Dikarya</taxon>
        <taxon>Basidiomycota</taxon>
        <taxon>Agaricomycotina</taxon>
        <taxon>Agaricomycetes</taxon>
        <taxon>Cantharellales</taxon>
        <taxon>Ceratobasidiaceae</taxon>
        <taxon>Rhizoctonia</taxon>
    </lineage>
</organism>
<dbReference type="EMBL" id="CAJNJQ010001337">
    <property type="protein sequence ID" value="CAE7133697.1"/>
    <property type="molecule type" value="Genomic_DNA"/>
</dbReference>
<evidence type="ECO:0000256" key="1">
    <source>
        <dbReference type="ARBA" id="ARBA00004141"/>
    </source>
</evidence>
<dbReference type="GO" id="GO:0005886">
    <property type="term" value="C:plasma membrane"/>
    <property type="evidence" value="ECO:0007669"/>
    <property type="project" value="TreeGrafter"/>
</dbReference>
<dbReference type="InterPro" id="IPR011990">
    <property type="entry name" value="TPR-like_helical_dom_sf"/>
</dbReference>
<dbReference type="PANTHER" id="PTHR23501:SF58">
    <property type="entry name" value="LOW AFFINITY HEME TRANSPORTER STR3"/>
    <property type="match status" value="1"/>
</dbReference>
<evidence type="ECO:0000256" key="5">
    <source>
        <dbReference type="SAM" id="Phobius"/>
    </source>
</evidence>
<dbReference type="InterPro" id="IPR036259">
    <property type="entry name" value="MFS_trans_sf"/>
</dbReference>
<dbReference type="Pfam" id="PF13181">
    <property type="entry name" value="TPR_8"/>
    <property type="match status" value="1"/>
</dbReference>
<dbReference type="InterPro" id="IPR019734">
    <property type="entry name" value="TPR_rpt"/>
</dbReference>
<evidence type="ECO:0000313" key="6">
    <source>
        <dbReference type="EMBL" id="CAE7133697.1"/>
    </source>
</evidence>
<comment type="subcellular location">
    <subcellularLocation>
        <location evidence="1">Membrane</location>
        <topology evidence="1">Multi-pass membrane protein</topology>
    </subcellularLocation>
</comment>
<evidence type="ECO:0000256" key="3">
    <source>
        <dbReference type="ARBA" id="ARBA00022989"/>
    </source>
</evidence>